<evidence type="ECO:0008006" key="3">
    <source>
        <dbReference type="Google" id="ProtNLM"/>
    </source>
</evidence>
<dbReference type="AlphaFoldDB" id="A0A0G1QP47"/>
<name>A0A0G1QP47_9BACT</name>
<proteinExistence type="predicted"/>
<reference evidence="1 2" key="1">
    <citation type="journal article" date="2015" name="Nature">
        <title>rRNA introns, odd ribosomes, and small enigmatic genomes across a large radiation of phyla.</title>
        <authorList>
            <person name="Brown C.T."/>
            <person name="Hug L.A."/>
            <person name="Thomas B.C."/>
            <person name="Sharon I."/>
            <person name="Castelle C.J."/>
            <person name="Singh A."/>
            <person name="Wilkins M.J."/>
            <person name="Williams K.H."/>
            <person name="Banfield J.F."/>
        </authorList>
    </citation>
    <scope>NUCLEOTIDE SEQUENCE [LARGE SCALE GENOMIC DNA]</scope>
</reference>
<comment type="caution">
    <text evidence="1">The sequence shown here is derived from an EMBL/GenBank/DDBJ whole genome shotgun (WGS) entry which is preliminary data.</text>
</comment>
<evidence type="ECO:0000313" key="1">
    <source>
        <dbReference type="EMBL" id="KKU10420.1"/>
    </source>
</evidence>
<sequence>MEPLETKIWWSYLEYDLQELLRESFLIEEILRGMGADLPGGKKEFHDYSFVIFPAAKAYEGFLKKLFLDLKFISEEDYYGKHFRIGKALNPSLPKEIKREGVYDKIVKFCSGHELADKLWDTWKLSRNLTFHWFPNEKNAVSLGGARDRVEMIIEAIDMAFKECKIK</sequence>
<accession>A0A0G1QP47</accession>
<organism evidence="1 2">
    <name type="scientific">Candidatus Woesebacteria bacterium GW2011_GWB1_45_5</name>
    <dbReference type="NCBI Taxonomy" id="1618581"/>
    <lineage>
        <taxon>Bacteria</taxon>
        <taxon>Candidatus Woeseibacteriota</taxon>
    </lineage>
</organism>
<protein>
    <recommendedName>
        <fullName evidence="3">Bacterial toxin RNase RnlA/LsoA DBD domain-containing protein</fullName>
    </recommendedName>
</protein>
<gene>
    <name evidence="1" type="ORF">UX13_C0012G0004</name>
</gene>
<dbReference type="EMBL" id="LCLA01000012">
    <property type="protein sequence ID" value="KKU10420.1"/>
    <property type="molecule type" value="Genomic_DNA"/>
</dbReference>
<dbReference type="Proteomes" id="UP000034329">
    <property type="component" value="Unassembled WGS sequence"/>
</dbReference>
<evidence type="ECO:0000313" key="2">
    <source>
        <dbReference type="Proteomes" id="UP000034329"/>
    </source>
</evidence>